<gene>
    <name evidence="1" type="ORF">EYF80_019368</name>
</gene>
<name>A0A4Z2HZG5_9TELE</name>
<reference evidence="1 2" key="1">
    <citation type="submission" date="2019-03" db="EMBL/GenBank/DDBJ databases">
        <title>First draft genome of Liparis tanakae, snailfish: a comprehensive survey of snailfish specific genes.</title>
        <authorList>
            <person name="Kim W."/>
            <person name="Song I."/>
            <person name="Jeong J.-H."/>
            <person name="Kim D."/>
            <person name="Kim S."/>
            <person name="Ryu S."/>
            <person name="Song J.Y."/>
            <person name="Lee S.K."/>
        </authorList>
    </citation>
    <scope>NUCLEOTIDE SEQUENCE [LARGE SCALE GENOMIC DNA]</scope>
    <source>
        <tissue evidence="1">Muscle</tissue>
    </source>
</reference>
<proteinExistence type="predicted"/>
<dbReference type="EMBL" id="SRLO01000164">
    <property type="protein sequence ID" value="TNN70342.1"/>
    <property type="molecule type" value="Genomic_DNA"/>
</dbReference>
<sequence length="75" mass="8231">MVESLGSDRVFLYESMRDATPLTQSLGSMTLTASCKLPLLTTKRKCVSFDTSPRGIRPNSDQATQQPMILCGYGK</sequence>
<keyword evidence="2" id="KW-1185">Reference proteome</keyword>
<evidence type="ECO:0000313" key="1">
    <source>
        <dbReference type="EMBL" id="TNN70342.1"/>
    </source>
</evidence>
<evidence type="ECO:0000313" key="2">
    <source>
        <dbReference type="Proteomes" id="UP000314294"/>
    </source>
</evidence>
<protein>
    <submittedName>
        <fullName evidence="1">Uncharacterized protein</fullName>
    </submittedName>
</protein>
<organism evidence="1 2">
    <name type="scientific">Liparis tanakae</name>
    <name type="common">Tanaka's snailfish</name>
    <dbReference type="NCBI Taxonomy" id="230148"/>
    <lineage>
        <taxon>Eukaryota</taxon>
        <taxon>Metazoa</taxon>
        <taxon>Chordata</taxon>
        <taxon>Craniata</taxon>
        <taxon>Vertebrata</taxon>
        <taxon>Euteleostomi</taxon>
        <taxon>Actinopterygii</taxon>
        <taxon>Neopterygii</taxon>
        <taxon>Teleostei</taxon>
        <taxon>Neoteleostei</taxon>
        <taxon>Acanthomorphata</taxon>
        <taxon>Eupercaria</taxon>
        <taxon>Perciformes</taxon>
        <taxon>Cottioidei</taxon>
        <taxon>Cottales</taxon>
        <taxon>Liparidae</taxon>
        <taxon>Liparis</taxon>
    </lineage>
</organism>
<dbReference type="Proteomes" id="UP000314294">
    <property type="component" value="Unassembled WGS sequence"/>
</dbReference>
<comment type="caution">
    <text evidence="1">The sequence shown here is derived from an EMBL/GenBank/DDBJ whole genome shotgun (WGS) entry which is preliminary data.</text>
</comment>
<dbReference type="AlphaFoldDB" id="A0A4Z2HZG5"/>
<accession>A0A4Z2HZG5</accession>